<dbReference type="GO" id="GO:0016787">
    <property type="term" value="F:hydrolase activity"/>
    <property type="evidence" value="ECO:0007669"/>
    <property type="project" value="UniProtKB-KW"/>
</dbReference>
<dbReference type="InterPro" id="IPR003593">
    <property type="entry name" value="AAA+_ATPase"/>
</dbReference>
<dbReference type="Pfam" id="PF03796">
    <property type="entry name" value="DnaB_C"/>
    <property type="match status" value="1"/>
</dbReference>
<reference evidence="14" key="1">
    <citation type="journal article" date="2020" name="mSystems">
        <title>Genome- and Community-Level Interaction Insights into Carbon Utilization and Element Cycling Functions of Hydrothermarchaeota in Hydrothermal Sediment.</title>
        <authorList>
            <person name="Zhou Z."/>
            <person name="Liu Y."/>
            <person name="Xu W."/>
            <person name="Pan J."/>
            <person name="Luo Z.H."/>
            <person name="Li M."/>
        </authorList>
    </citation>
    <scope>NUCLEOTIDE SEQUENCE [LARGE SCALE GENOMIC DNA]</scope>
    <source>
        <strain evidence="14">SpSt-906</strain>
    </source>
</reference>
<dbReference type="InterPro" id="IPR027417">
    <property type="entry name" value="P-loop_NTPase"/>
</dbReference>
<evidence type="ECO:0000256" key="3">
    <source>
        <dbReference type="ARBA" id="ARBA00022705"/>
    </source>
</evidence>
<dbReference type="SUPFAM" id="SSF48024">
    <property type="entry name" value="N-terminal domain of DnaB helicase"/>
    <property type="match status" value="1"/>
</dbReference>
<accession>A0A7C3YP89</accession>
<dbReference type="SMART" id="SM00382">
    <property type="entry name" value="AAA"/>
    <property type="match status" value="1"/>
</dbReference>
<dbReference type="GO" id="GO:0043139">
    <property type="term" value="F:5'-3' DNA helicase activity"/>
    <property type="evidence" value="ECO:0007669"/>
    <property type="project" value="UniProtKB-EC"/>
</dbReference>
<keyword evidence="6 12" id="KW-0347">Helicase</keyword>
<dbReference type="Pfam" id="PF00772">
    <property type="entry name" value="DnaB"/>
    <property type="match status" value="1"/>
</dbReference>
<keyword evidence="4 12" id="KW-0547">Nucleotide-binding</keyword>
<evidence type="ECO:0000256" key="12">
    <source>
        <dbReference type="RuleBase" id="RU362085"/>
    </source>
</evidence>
<dbReference type="Gene3D" id="1.10.860.10">
    <property type="entry name" value="DNAb Helicase, Chain A"/>
    <property type="match status" value="1"/>
</dbReference>
<dbReference type="PROSITE" id="PS51199">
    <property type="entry name" value="SF4_HELICASE"/>
    <property type="match status" value="1"/>
</dbReference>
<evidence type="ECO:0000256" key="4">
    <source>
        <dbReference type="ARBA" id="ARBA00022741"/>
    </source>
</evidence>
<dbReference type="Gene3D" id="3.40.50.300">
    <property type="entry name" value="P-loop containing nucleotide triphosphate hydrolases"/>
    <property type="match status" value="1"/>
</dbReference>
<dbReference type="AlphaFoldDB" id="A0A7C3YP89"/>
<evidence type="ECO:0000256" key="1">
    <source>
        <dbReference type="ARBA" id="ARBA00008428"/>
    </source>
</evidence>
<dbReference type="InterPro" id="IPR036185">
    <property type="entry name" value="DNA_heli_DnaB-like_N_sf"/>
</dbReference>
<dbReference type="GO" id="GO:0005829">
    <property type="term" value="C:cytosol"/>
    <property type="evidence" value="ECO:0007669"/>
    <property type="project" value="TreeGrafter"/>
</dbReference>
<keyword evidence="8 12" id="KW-0238">DNA-binding</keyword>
<dbReference type="EMBL" id="DTMQ01000012">
    <property type="protein sequence ID" value="HGE98811.1"/>
    <property type="molecule type" value="Genomic_DNA"/>
</dbReference>
<dbReference type="InterPro" id="IPR007694">
    <property type="entry name" value="DNA_helicase_DnaB-like_C"/>
</dbReference>
<dbReference type="CDD" id="cd00984">
    <property type="entry name" value="DnaB_C"/>
    <property type="match status" value="1"/>
</dbReference>
<dbReference type="EC" id="5.6.2.3" evidence="11 12"/>
<comment type="catalytic activity">
    <reaction evidence="10 12">
        <text>ATP + H2O = ADP + phosphate + H(+)</text>
        <dbReference type="Rhea" id="RHEA:13065"/>
        <dbReference type="ChEBI" id="CHEBI:15377"/>
        <dbReference type="ChEBI" id="CHEBI:15378"/>
        <dbReference type="ChEBI" id="CHEBI:30616"/>
        <dbReference type="ChEBI" id="CHEBI:43474"/>
        <dbReference type="ChEBI" id="CHEBI:456216"/>
        <dbReference type="EC" id="5.6.2.3"/>
    </reaction>
</comment>
<dbReference type="InterPro" id="IPR007692">
    <property type="entry name" value="DNA_helicase_DnaB"/>
</dbReference>
<sequence length="454" mass="51975">MEERKIPYDLDAEAAVLGAILLDPQTLPRVLEYLDESCFYLELHRQIFRTIVSLFERNICPDYITVSDELEKQKVLAEGKGKETLLPLVDSVATTANVEDWAKLVLEKALLRRLIQTANQIVRESMEEVESVDNLLDRSEQLIFSIREAKLKKSFIPLKELLMETMKEVEELSQKERKRFITGLETGFYKLDELTSGLQLGDFIIIAGRPSMGKTAFGLNIATQVAQRNNCACAIFSLEMSKELLAQRVLCSEMKISLKNLRLGRISRDEMRRMAQMIGPLYRSEIYIDDTPSLSVLDIRAKARRLKAETNLSLIVIDYLQLLEGVRDVKLPFRSRQELVAEMSKSLKALAKELNIAVVCISQLSRSPEKRDPPIPQLSDLRESGAIEQDADLVIFLYREEMYKRDSKNKGKAEVIIAKQRNGPTGHFYLAFLGEYMRFENLTLTEEEEIIEEI</sequence>
<dbReference type="PANTHER" id="PTHR30153:SF2">
    <property type="entry name" value="REPLICATIVE DNA HELICASE"/>
    <property type="match status" value="1"/>
</dbReference>
<evidence type="ECO:0000256" key="6">
    <source>
        <dbReference type="ARBA" id="ARBA00022806"/>
    </source>
</evidence>
<dbReference type="PANTHER" id="PTHR30153">
    <property type="entry name" value="REPLICATIVE DNA HELICASE DNAB"/>
    <property type="match status" value="1"/>
</dbReference>
<proteinExistence type="inferred from homology"/>
<evidence type="ECO:0000256" key="7">
    <source>
        <dbReference type="ARBA" id="ARBA00022840"/>
    </source>
</evidence>
<evidence type="ECO:0000256" key="9">
    <source>
        <dbReference type="ARBA" id="ARBA00023235"/>
    </source>
</evidence>
<evidence type="ECO:0000256" key="11">
    <source>
        <dbReference type="NCBIfam" id="TIGR00665"/>
    </source>
</evidence>
<comment type="similarity">
    <text evidence="1 12">Belongs to the helicase family. DnaB subfamily.</text>
</comment>
<keyword evidence="7 12" id="KW-0067">ATP-binding</keyword>
<dbReference type="GO" id="GO:0006269">
    <property type="term" value="P:DNA replication, synthesis of primer"/>
    <property type="evidence" value="ECO:0007669"/>
    <property type="project" value="UniProtKB-UniRule"/>
</dbReference>
<comment type="function">
    <text evidence="12">The main replicative DNA helicase, it participates in initiation and elongation during chromosome replication. Travels ahead of the DNA replisome, separating dsDNA into templates for DNA synthesis. A processive ATP-dependent 5'-3' DNA helicase it has DNA-dependent ATPase activity.</text>
</comment>
<evidence type="ECO:0000259" key="13">
    <source>
        <dbReference type="PROSITE" id="PS51199"/>
    </source>
</evidence>
<evidence type="ECO:0000256" key="8">
    <source>
        <dbReference type="ARBA" id="ARBA00023125"/>
    </source>
</evidence>
<evidence type="ECO:0000256" key="10">
    <source>
        <dbReference type="ARBA" id="ARBA00048954"/>
    </source>
</evidence>
<keyword evidence="9" id="KW-0413">Isomerase</keyword>
<name>A0A7C3YP89_UNCW3</name>
<keyword evidence="2 12" id="KW-0639">Primosome</keyword>
<dbReference type="InterPro" id="IPR016136">
    <property type="entry name" value="DNA_helicase_N/primase_C"/>
</dbReference>
<gene>
    <name evidence="14" type="primary">dnaB</name>
    <name evidence="14" type="ORF">ENX07_01900</name>
</gene>
<dbReference type="SUPFAM" id="SSF52540">
    <property type="entry name" value="P-loop containing nucleoside triphosphate hydrolases"/>
    <property type="match status" value="1"/>
</dbReference>
<comment type="caution">
    <text evidence="14">The sequence shown here is derived from an EMBL/GenBank/DDBJ whole genome shotgun (WGS) entry which is preliminary data.</text>
</comment>
<keyword evidence="3 12" id="KW-0235">DNA replication</keyword>
<dbReference type="GO" id="GO:1990077">
    <property type="term" value="C:primosome complex"/>
    <property type="evidence" value="ECO:0007669"/>
    <property type="project" value="UniProtKB-UniRule"/>
</dbReference>
<organism evidence="14">
    <name type="scientific">candidate division WOR-3 bacterium</name>
    <dbReference type="NCBI Taxonomy" id="2052148"/>
    <lineage>
        <taxon>Bacteria</taxon>
        <taxon>Bacteria division WOR-3</taxon>
    </lineage>
</organism>
<dbReference type="GO" id="GO:0005524">
    <property type="term" value="F:ATP binding"/>
    <property type="evidence" value="ECO:0007669"/>
    <property type="project" value="UniProtKB-UniRule"/>
</dbReference>
<evidence type="ECO:0000256" key="5">
    <source>
        <dbReference type="ARBA" id="ARBA00022801"/>
    </source>
</evidence>
<evidence type="ECO:0000313" key="14">
    <source>
        <dbReference type="EMBL" id="HGE98811.1"/>
    </source>
</evidence>
<feature type="domain" description="SF4 helicase" evidence="13">
    <location>
        <begin position="177"/>
        <end position="446"/>
    </location>
</feature>
<evidence type="ECO:0000256" key="2">
    <source>
        <dbReference type="ARBA" id="ARBA00022515"/>
    </source>
</evidence>
<dbReference type="GO" id="GO:0003677">
    <property type="term" value="F:DNA binding"/>
    <property type="evidence" value="ECO:0007669"/>
    <property type="project" value="UniProtKB-UniRule"/>
</dbReference>
<keyword evidence="5 12" id="KW-0378">Hydrolase</keyword>
<dbReference type="NCBIfam" id="TIGR00665">
    <property type="entry name" value="DnaB"/>
    <property type="match status" value="1"/>
</dbReference>
<dbReference type="InterPro" id="IPR007693">
    <property type="entry name" value="DNA_helicase_DnaB-like_N"/>
</dbReference>
<protein>
    <recommendedName>
        <fullName evidence="11 12">Replicative DNA helicase</fullName>
        <ecNumber evidence="11 12">5.6.2.3</ecNumber>
    </recommendedName>
</protein>